<sequence>MSEQTLSNLSREERRFEPPADLAASAYEGDVQESAASSVRGDAAARPGGRGSVVHRRSEETS</sequence>
<evidence type="ECO:0000313" key="3">
    <source>
        <dbReference type="Proteomes" id="UP001204524"/>
    </source>
</evidence>
<dbReference type="EMBL" id="JANARS010000014">
    <property type="protein sequence ID" value="MCP3424319.1"/>
    <property type="molecule type" value="Genomic_DNA"/>
</dbReference>
<comment type="caution">
    <text evidence="2">The sequence shown here is derived from an EMBL/GenBank/DDBJ whole genome shotgun (WGS) entry which is preliminary data.</text>
</comment>
<gene>
    <name evidence="2" type="ORF">NCI01_21165</name>
</gene>
<accession>A0ABT1L3Q0</accession>
<reference evidence="2 3" key="1">
    <citation type="submission" date="2022-06" db="EMBL/GenBank/DDBJ databases">
        <authorList>
            <person name="So Y."/>
        </authorList>
    </citation>
    <scope>NUCLEOTIDE SEQUENCE [LARGE SCALE GENOMIC DNA]</scope>
    <source>
        <strain evidence="2 3">STR3</strain>
    </source>
</reference>
<organism evidence="2 3">
    <name type="scientific">Nocardioides pinisoli</name>
    <dbReference type="NCBI Taxonomy" id="2950279"/>
    <lineage>
        <taxon>Bacteria</taxon>
        <taxon>Bacillati</taxon>
        <taxon>Actinomycetota</taxon>
        <taxon>Actinomycetes</taxon>
        <taxon>Propionibacteriales</taxon>
        <taxon>Nocardioidaceae</taxon>
        <taxon>Nocardioides</taxon>
    </lineage>
</organism>
<keyword evidence="3" id="KW-1185">Reference proteome</keyword>
<protein>
    <submittedName>
        <fullName evidence="2">Uncharacterized protein</fullName>
    </submittedName>
</protein>
<evidence type="ECO:0000256" key="1">
    <source>
        <dbReference type="SAM" id="MobiDB-lite"/>
    </source>
</evidence>
<name>A0ABT1L3Q0_9ACTN</name>
<proteinExistence type="predicted"/>
<feature type="region of interest" description="Disordered" evidence="1">
    <location>
        <begin position="1"/>
        <end position="62"/>
    </location>
</feature>
<dbReference type="RefSeq" id="WP_254183476.1">
    <property type="nucleotide sequence ID" value="NZ_JANARS010000014.1"/>
</dbReference>
<evidence type="ECO:0000313" key="2">
    <source>
        <dbReference type="EMBL" id="MCP3424319.1"/>
    </source>
</evidence>
<dbReference type="Proteomes" id="UP001204524">
    <property type="component" value="Unassembled WGS sequence"/>
</dbReference>